<evidence type="ECO:0000313" key="2">
    <source>
        <dbReference type="Proteomes" id="UP001558632"/>
    </source>
</evidence>
<gene>
    <name evidence="1" type="ORF">TSPI_03711</name>
</gene>
<proteinExistence type="predicted"/>
<dbReference type="EMBL" id="JBEUSY010000461">
    <property type="protein sequence ID" value="KAL1231013.1"/>
    <property type="molecule type" value="Genomic_DNA"/>
</dbReference>
<accession>A0ABR3KA71</accession>
<name>A0ABR3KA71_TRISP</name>
<reference evidence="1 2" key="1">
    <citation type="submission" date="2024-07" db="EMBL/GenBank/DDBJ databases">
        <title>Enhanced genomic and transcriptomic resources for Trichinella pseudospiralis and T. spiralis underpin the discovery of pronounced molecular differences between stages and species.</title>
        <authorList>
            <person name="Pasi K.K."/>
            <person name="La Rosa G."/>
            <person name="Gomez-Morales M.A."/>
            <person name="Tosini F."/>
            <person name="Sumanam S."/>
            <person name="Young N.D."/>
            <person name="Chang B.C."/>
            <person name="Robin G.B."/>
        </authorList>
    </citation>
    <scope>NUCLEOTIDE SEQUENCE [LARGE SCALE GENOMIC DNA]</scope>
    <source>
        <strain evidence="1">ISS534</strain>
    </source>
</reference>
<evidence type="ECO:0000313" key="1">
    <source>
        <dbReference type="EMBL" id="KAL1231013.1"/>
    </source>
</evidence>
<protein>
    <submittedName>
        <fullName evidence="1">Exodeoxyribonuclease 7 large subunit</fullName>
    </submittedName>
</protein>
<keyword evidence="2" id="KW-1185">Reference proteome</keyword>
<dbReference type="Proteomes" id="UP001558632">
    <property type="component" value="Unassembled WGS sequence"/>
</dbReference>
<comment type="caution">
    <text evidence="1">The sequence shown here is derived from an EMBL/GenBank/DDBJ whole genome shotgun (WGS) entry which is preliminary data.</text>
</comment>
<organism evidence="1 2">
    <name type="scientific">Trichinella spiralis</name>
    <name type="common">Trichina worm</name>
    <dbReference type="NCBI Taxonomy" id="6334"/>
    <lineage>
        <taxon>Eukaryota</taxon>
        <taxon>Metazoa</taxon>
        <taxon>Ecdysozoa</taxon>
        <taxon>Nematoda</taxon>
        <taxon>Enoplea</taxon>
        <taxon>Dorylaimia</taxon>
        <taxon>Trichinellida</taxon>
        <taxon>Trichinellidae</taxon>
        <taxon>Trichinella</taxon>
    </lineage>
</organism>
<sequence length="146" mass="16447">MEVTVIKQTYIMPRLIRIDRMPILKNSSYIEKNTTLCSASCRSVTTFPPAHTSLMLPELPSTSTGDDLAGLYRTESSSGISVFQQHGRKPVVYATPASSQLPLWIDGNKSLVAFAALLLYFQHAAWPCRIAQATRWTIKDYLCWHR</sequence>